<evidence type="ECO:0000256" key="5">
    <source>
        <dbReference type="ARBA" id="ARBA00023077"/>
    </source>
</evidence>
<accession>A0ABX7DVE3</accession>
<evidence type="ECO:0000256" key="9">
    <source>
        <dbReference type="RuleBase" id="RU003357"/>
    </source>
</evidence>
<dbReference type="PROSITE" id="PS52016">
    <property type="entry name" value="TONB_DEPENDENT_REC_3"/>
    <property type="match status" value="1"/>
</dbReference>
<dbReference type="SUPFAM" id="SSF56935">
    <property type="entry name" value="Porins"/>
    <property type="match status" value="1"/>
</dbReference>
<protein>
    <submittedName>
        <fullName evidence="13">SusC/RagA family TonB-linked outer membrane protein</fullName>
    </submittedName>
</protein>
<proteinExistence type="inferred from homology"/>
<keyword evidence="3 8" id="KW-1134">Transmembrane beta strand</keyword>
<comment type="subcellular location">
    <subcellularLocation>
        <location evidence="1 8">Cell outer membrane</location>
        <topology evidence="1 8">Multi-pass membrane protein</topology>
    </subcellularLocation>
</comment>
<dbReference type="InterPro" id="IPR039426">
    <property type="entry name" value="TonB-dep_rcpt-like"/>
</dbReference>
<keyword evidence="6 8" id="KW-0472">Membrane</keyword>
<evidence type="ECO:0000313" key="13">
    <source>
        <dbReference type="EMBL" id="QQX78110.1"/>
    </source>
</evidence>
<evidence type="ECO:0000256" key="7">
    <source>
        <dbReference type="ARBA" id="ARBA00023237"/>
    </source>
</evidence>
<dbReference type="Gene3D" id="2.170.130.10">
    <property type="entry name" value="TonB-dependent receptor, plug domain"/>
    <property type="match status" value="1"/>
</dbReference>
<dbReference type="Proteomes" id="UP000629420">
    <property type="component" value="Chromosome"/>
</dbReference>
<feature type="signal peptide" evidence="10">
    <location>
        <begin position="1"/>
        <end position="27"/>
    </location>
</feature>
<dbReference type="InterPro" id="IPR008969">
    <property type="entry name" value="CarboxyPept-like_regulatory"/>
</dbReference>
<evidence type="ECO:0000256" key="3">
    <source>
        <dbReference type="ARBA" id="ARBA00022452"/>
    </source>
</evidence>
<dbReference type="InterPro" id="IPR023996">
    <property type="entry name" value="TonB-dep_OMP_SusC/RagA"/>
</dbReference>
<feature type="domain" description="TonB-dependent receptor plug" evidence="12">
    <location>
        <begin position="124"/>
        <end position="249"/>
    </location>
</feature>
<dbReference type="InterPro" id="IPR037066">
    <property type="entry name" value="Plug_dom_sf"/>
</dbReference>
<evidence type="ECO:0000259" key="11">
    <source>
        <dbReference type="Pfam" id="PF00593"/>
    </source>
</evidence>
<evidence type="ECO:0000313" key="14">
    <source>
        <dbReference type="Proteomes" id="UP000629420"/>
    </source>
</evidence>
<evidence type="ECO:0000256" key="8">
    <source>
        <dbReference type="PROSITE-ProRule" id="PRU01360"/>
    </source>
</evidence>
<dbReference type="NCBIfam" id="TIGR04056">
    <property type="entry name" value="OMP_RagA_SusC"/>
    <property type="match status" value="1"/>
</dbReference>
<reference evidence="13 14" key="1">
    <citation type="submission" date="2021-01" db="EMBL/GenBank/DDBJ databases">
        <title>Aequorivita sp. strain KX20305, a bacterium isolated from the sediment collected at a cold seep field in South China Sea.</title>
        <authorList>
            <person name="Zhang H."/>
            <person name="Li C."/>
        </authorList>
    </citation>
    <scope>NUCLEOTIDE SEQUENCE [LARGE SCALE GENOMIC DNA]</scope>
    <source>
        <strain evidence="13 14">KX20305</strain>
    </source>
</reference>
<keyword evidence="2 8" id="KW-0813">Transport</keyword>
<evidence type="ECO:0000259" key="12">
    <source>
        <dbReference type="Pfam" id="PF07715"/>
    </source>
</evidence>
<sequence>MKNNYRRSYAYALSFALFLTYNSPTFSQNLSLKTISGTITDADGPLSGVNVLVKNTARGSISDLEGRYSVKASANDTLVFTYVGYKLREVAVGNNSILNVIMEVDAQTLDAVVINAGYYKVSEKEKTGSISRITQEDIAGQIVQNPIAALQGRISGLQVVQNSGSAGSGFKVQLRGKNSLTAGNQPLYIIDGIPFSADGMGTPNVSGTILPGADYSPFSFLSPSDIESIEVLKDADATAIYGSRGANGVILITTKRKQTGTTKYSVTAKSSLGQIAKKQELLNTEQYLQMREQAFSNDGYTEYPPFAYDINGTWDQNRYTDWQEELLGGTAYLREYQASVAGGSKSTSFFLSGGYHNQTTVFPTDDRYQRANGLAKLSHSSPNDGFKVTLSTAYAHENNQLPSSDLSYQALILPPNAPQLYNEDGTLNWEDGTFNNPLASLQGDLQSKRNSLLVNAAMEIKLVNNLTLRTTMGYQDTKLSEYRTSPHTIYPPQYGFDSSFSGIYTNDGTRSSWIVEPQLNYNYTYGNHKLDVLLGYTAQQETSRIFSQYAEGFATNSQIMNLAAANYIKVMNDAESVYTYQAIFGRLNYTYNNRYILNLTGRRDGSSRFGPNNRFANFGAVGAAWLFSEEAGVKNALPFLSYGKLRGSYGSTGNDQIGDYRYYNSYGSTGIPYNGTIGLYPTALYNPNFGWEENRKAELALELGVFENRVTANINYYRNRSSNQLVEIPLPGTTGFAGILGNLDALVENRGWEFELNTLNLNSANWKWNTSFNFTLPKNELLKFPNLASSTYANSYVIGQPITIVRVLHFTGVDPETGIYTFEDYNGDGQISAPEDRKAIIDTAPEWYGGLSNTLSYGNLELDIFFQFSKQMAQNINRWGTTPGAMVNQPVGVLDAWTAPGDQTDTQGYTTGASYERIVAAYNLGQSDAAFSDATYLRFKNISLAYNIPNFLHSASNAKIFLQGQNLYTLTEYKGQDPEQTLGFIPALRWLGAGVTVTF</sequence>
<feature type="domain" description="TonB-dependent receptor-like beta-barrel" evidence="11">
    <location>
        <begin position="424"/>
        <end position="967"/>
    </location>
</feature>
<dbReference type="InterPro" id="IPR012910">
    <property type="entry name" value="Plug_dom"/>
</dbReference>
<keyword evidence="4 8" id="KW-0812">Transmembrane</keyword>
<evidence type="ECO:0000256" key="10">
    <source>
        <dbReference type="SAM" id="SignalP"/>
    </source>
</evidence>
<dbReference type="RefSeq" id="WP_202337928.1">
    <property type="nucleotide sequence ID" value="NZ_CP068439.1"/>
</dbReference>
<evidence type="ECO:0000256" key="6">
    <source>
        <dbReference type="ARBA" id="ARBA00023136"/>
    </source>
</evidence>
<dbReference type="EMBL" id="CP068439">
    <property type="protein sequence ID" value="QQX78110.1"/>
    <property type="molecule type" value="Genomic_DNA"/>
</dbReference>
<dbReference type="Pfam" id="PF13715">
    <property type="entry name" value="CarbopepD_reg_2"/>
    <property type="match status" value="1"/>
</dbReference>
<name>A0ABX7DVE3_9FLAO</name>
<dbReference type="Pfam" id="PF07715">
    <property type="entry name" value="Plug"/>
    <property type="match status" value="1"/>
</dbReference>
<keyword evidence="10" id="KW-0732">Signal</keyword>
<evidence type="ECO:0000256" key="2">
    <source>
        <dbReference type="ARBA" id="ARBA00022448"/>
    </source>
</evidence>
<evidence type="ECO:0000256" key="1">
    <source>
        <dbReference type="ARBA" id="ARBA00004571"/>
    </source>
</evidence>
<dbReference type="SUPFAM" id="SSF49464">
    <property type="entry name" value="Carboxypeptidase regulatory domain-like"/>
    <property type="match status" value="1"/>
</dbReference>
<dbReference type="InterPro" id="IPR036942">
    <property type="entry name" value="Beta-barrel_TonB_sf"/>
</dbReference>
<feature type="chain" id="PRO_5046169632" evidence="10">
    <location>
        <begin position="28"/>
        <end position="999"/>
    </location>
</feature>
<organism evidence="13 14">
    <name type="scientific">Aequorivita iocasae</name>
    <dbReference type="NCBI Taxonomy" id="2803865"/>
    <lineage>
        <taxon>Bacteria</taxon>
        <taxon>Pseudomonadati</taxon>
        <taxon>Bacteroidota</taxon>
        <taxon>Flavobacteriia</taxon>
        <taxon>Flavobacteriales</taxon>
        <taxon>Flavobacteriaceae</taxon>
        <taxon>Aequorivita</taxon>
    </lineage>
</organism>
<dbReference type="Pfam" id="PF00593">
    <property type="entry name" value="TonB_dep_Rec_b-barrel"/>
    <property type="match status" value="1"/>
</dbReference>
<dbReference type="InterPro" id="IPR023997">
    <property type="entry name" value="TonB-dep_OMP_SusC/RagA_CS"/>
</dbReference>
<gene>
    <name evidence="13" type="ORF">JK629_07595</name>
</gene>
<dbReference type="NCBIfam" id="TIGR04057">
    <property type="entry name" value="SusC_RagA_signa"/>
    <property type="match status" value="1"/>
</dbReference>
<keyword evidence="14" id="KW-1185">Reference proteome</keyword>
<dbReference type="Gene3D" id="2.40.170.20">
    <property type="entry name" value="TonB-dependent receptor, beta-barrel domain"/>
    <property type="match status" value="1"/>
</dbReference>
<evidence type="ECO:0000256" key="4">
    <source>
        <dbReference type="ARBA" id="ARBA00022692"/>
    </source>
</evidence>
<keyword evidence="7 8" id="KW-0998">Cell outer membrane</keyword>
<comment type="similarity">
    <text evidence="8 9">Belongs to the TonB-dependent receptor family.</text>
</comment>
<dbReference type="InterPro" id="IPR000531">
    <property type="entry name" value="Beta-barrel_TonB"/>
</dbReference>
<keyword evidence="5 9" id="KW-0798">TonB box</keyword>